<dbReference type="Pfam" id="PF00359">
    <property type="entry name" value="PTS_EIIA_2"/>
    <property type="match status" value="1"/>
</dbReference>
<reference evidence="2 3" key="1">
    <citation type="journal article" date="2019" name="Int. J. Syst. Evol. Microbiol.">
        <title>The Global Catalogue of Microorganisms (GCM) 10K type strain sequencing project: providing services to taxonomists for standard genome sequencing and annotation.</title>
        <authorList>
            <consortium name="The Broad Institute Genomics Platform"/>
            <consortium name="The Broad Institute Genome Sequencing Center for Infectious Disease"/>
            <person name="Wu L."/>
            <person name="Ma J."/>
        </authorList>
    </citation>
    <scope>NUCLEOTIDE SEQUENCE [LARGE SCALE GENOMIC DNA]</scope>
    <source>
        <strain evidence="2 3">JCM 15421</strain>
    </source>
</reference>
<keyword evidence="3" id="KW-1185">Reference proteome</keyword>
<organism evidence="2 3">
    <name type="scientific">Dokdonella soli</name>
    <dbReference type="NCBI Taxonomy" id="529810"/>
    <lineage>
        <taxon>Bacteria</taxon>
        <taxon>Pseudomonadati</taxon>
        <taxon>Pseudomonadota</taxon>
        <taxon>Gammaproteobacteria</taxon>
        <taxon>Lysobacterales</taxon>
        <taxon>Rhodanobacteraceae</taxon>
        <taxon>Dokdonella</taxon>
    </lineage>
</organism>
<proteinExistence type="predicted"/>
<feature type="domain" description="PTS EIIA type-2" evidence="1">
    <location>
        <begin position="5"/>
        <end position="146"/>
    </location>
</feature>
<accession>A0ABN1IHC8</accession>
<dbReference type="PANTHER" id="PTHR47738:SF1">
    <property type="entry name" value="NITROGEN REGULATORY PROTEIN"/>
    <property type="match status" value="1"/>
</dbReference>
<dbReference type="PANTHER" id="PTHR47738">
    <property type="entry name" value="PTS SYSTEM FRUCTOSE-LIKE EIIA COMPONENT-RELATED"/>
    <property type="match status" value="1"/>
</dbReference>
<name>A0ABN1IHC8_9GAMM</name>
<dbReference type="InterPro" id="IPR016152">
    <property type="entry name" value="PTrfase/Anion_transptr"/>
</dbReference>
<gene>
    <name evidence="2" type="ORF">GCM10009105_17210</name>
</gene>
<protein>
    <submittedName>
        <fullName evidence="2">PTS sugar transporter subunit IIA</fullName>
    </submittedName>
</protein>
<dbReference type="InterPro" id="IPR051541">
    <property type="entry name" value="PTS_SugarTrans_NitroReg"/>
</dbReference>
<comment type="caution">
    <text evidence="2">The sequence shown here is derived from an EMBL/GenBank/DDBJ whole genome shotgun (WGS) entry which is preliminary data.</text>
</comment>
<dbReference type="PROSITE" id="PS51094">
    <property type="entry name" value="PTS_EIIA_TYPE_2"/>
    <property type="match status" value="1"/>
</dbReference>
<dbReference type="EMBL" id="BAAAEU010000007">
    <property type="protein sequence ID" value="GAA0713625.1"/>
    <property type="molecule type" value="Genomic_DNA"/>
</dbReference>
<sequence length="156" mass="16446">MPFLDLLPTERVRTGLVVRDKADLVDQLAGLLADGGETGVVRDAIAARERLGTTGLGHGVAIPHGRSATIGEARAAFVRLATPIDFGADDNRPVDLIAALIVPAHFTDQHLRLLAELAELFSDTAITSALRAAPDAPSLRALLQRGMRAEDAGIRA</sequence>
<keyword evidence="2" id="KW-0762">Sugar transport</keyword>
<evidence type="ECO:0000313" key="2">
    <source>
        <dbReference type="EMBL" id="GAA0713625.1"/>
    </source>
</evidence>
<evidence type="ECO:0000259" key="1">
    <source>
        <dbReference type="PROSITE" id="PS51094"/>
    </source>
</evidence>
<evidence type="ECO:0000313" key="3">
    <source>
        <dbReference type="Proteomes" id="UP001501523"/>
    </source>
</evidence>
<dbReference type="InterPro" id="IPR002178">
    <property type="entry name" value="PTS_EIIA_type-2_dom"/>
</dbReference>
<keyword evidence="2" id="KW-0813">Transport</keyword>
<dbReference type="Gene3D" id="3.40.930.10">
    <property type="entry name" value="Mannitol-specific EII, Chain A"/>
    <property type="match status" value="1"/>
</dbReference>
<dbReference type="PROSITE" id="PS00372">
    <property type="entry name" value="PTS_EIIA_TYPE_2_HIS"/>
    <property type="match status" value="1"/>
</dbReference>
<dbReference type="SUPFAM" id="SSF55804">
    <property type="entry name" value="Phoshotransferase/anion transport protein"/>
    <property type="match status" value="1"/>
</dbReference>
<dbReference type="Proteomes" id="UP001501523">
    <property type="component" value="Unassembled WGS sequence"/>
</dbReference>
<dbReference type="CDD" id="cd00211">
    <property type="entry name" value="PTS_IIA_fru"/>
    <property type="match status" value="1"/>
</dbReference>